<keyword evidence="1" id="KW-0812">Transmembrane</keyword>
<sequence>MALHEILLAFLTLQFVMALIMAVFPRDEVMRSKTGISSFTPKPKSIGDYVFNGLVLFISGGALFMEYINDRIVKKPWLMRVGIRIMILLGALFLAFIFAALISI</sequence>
<comment type="caution">
    <text evidence="2">The sequence shown here is derived from an EMBL/GenBank/DDBJ whole genome shotgun (WGS) entry which is preliminary data.</text>
</comment>
<name>A0ABW1IQK4_9BACL</name>
<reference evidence="3" key="1">
    <citation type="journal article" date="2019" name="Int. J. Syst. Evol. Microbiol.">
        <title>The Global Catalogue of Microorganisms (GCM) 10K type strain sequencing project: providing services to taxonomists for standard genome sequencing and annotation.</title>
        <authorList>
            <consortium name="The Broad Institute Genomics Platform"/>
            <consortium name="The Broad Institute Genome Sequencing Center for Infectious Disease"/>
            <person name="Wu L."/>
            <person name="Ma J."/>
        </authorList>
    </citation>
    <scope>NUCLEOTIDE SEQUENCE [LARGE SCALE GENOMIC DNA]</scope>
    <source>
        <strain evidence="3">CCM 8749</strain>
    </source>
</reference>
<accession>A0ABW1IQK4</accession>
<gene>
    <name evidence="2" type="ORF">ACFPXP_12025</name>
</gene>
<feature type="transmembrane region" description="Helical" evidence="1">
    <location>
        <begin position="77"/>
        <end position="102"/>
    </location>
</feature>
<feature type="transmembrane region" description="Helical" evidence="1">
    <location>
        <begin position="6"/>
        <end position="25"/>
    </location>
</feature>
<keyword evidence="3" id="KW-1185">Reference proteome</keyword>
<evidence type="ECO:0000256" key="1">
    <source>
        <dbReference type="SAM" id="Phobius"/>
    </source>
</evidence>
<dbReference type="RefSeq" id="WP_379894467.1">
    <property type="nucleotide sequence ID" value="NZ_CBCSCT010000053.1"/>
</dbReference>
<feature type="transmembrane region" description="Helical" evidence="1">
    <location>
        <begin position="46"/>
        <end position="65"/>
    </location>
</feature>
<evidence type="ECO:0000313" key="3">
    <source>
        <dbReference type="Proteomes" id="UP001596250"/>
    </source>
</evidence>
<keyword evidence="1" id="KW-0472">Membrane</keyword>
<protein>
    <submittedName>
        <fullName evidence="2">Uncharacterized protein</fullName>
    </submittedName>
</protein>
<dbReference type="EMBL" id="JBHSQV010000152">
    <property type="protein sequence ID" value="MFC5987133.1"/>
    <property type="molecule type" value="Genomic_DNA"/>
</dbReference>
<dbReference type="Proteomes" id="UP001596250">
    <property type="component" value="Unassembled WGS sequence"/>
</dbReference>
<organism evidence="2 3">
    <name type="scientific">Marinicrinis lubricantis</name>
    <dbReference type="NCBI Taxonomy" id="2086470"/>
    <lineage>
        <taxon>Bacteria</taxon>
        <taxon>Bacillati</taxon>
        <taxon>Bacillota</taxon>
        <taxon>Bacilli</taxon>
        <taxon>Bacillales</taxon>
        <taxon>Paenibacillaceae</taxon>
    </lineage>
</organism>
<evidence type="ECO:0000313" key="2">
    <source>
        <dbReference type="EMBL" id="MFC5987133.1"/>
    </source>
</evidence>
<proteinExistence type="predicted"/>
<keyword evidence="1" id="KW-1133">Transmembrane helix</keyword>